<dbReference type="InterPro" id="IPR057207">
    <property type="entry name" value="FBXL15_LRR"/>
</dbReference>
<dbReference type="InterPro" id="IPR006553">
    <property type="entry name" value="Leu-rich_rpt_Cys-con_subtyp"/>
</dbReference>
<dbReference type="InterPro" id="IPR001810">
    <property type="entry name" value="F-box_dom"/>
</dbReference>
<dbReference type="GO" id="GO:0005737">
    <property type="term" value="C:cytoplasm"/>
    <property type="evidence" value="ECO:0007669"/>
    <property type="project" value="TreeGrafter"/>
</dbReference>
<accession>A0A4Y9ZM94</accession>
<dbReference type="SMART" id="SM00367">
    <property type="entry name" value="LRR_CC"/>
    <property type="match status" value="10"/>
</dbReference>
<evidence type="ECO:0000256" key="2">
    <source>
        <dbReference type="SAM" id="MobiDB-lite"/>
    </source>
</evidence>
<evidence type="ECO:0000313" key="6">
    <source>
        <dbReference type="Proteomes" id="UP000298061"/>
    </source>
</evidence>
<evidence type="ECO:0000313" key="5">
    <source>
        <dbReference type="EMBL" id="TFY74638.1"/>
    </source>
</evidence>
<proteinExistence type="predicted"/>
<evidence type="ECO:0000259" key="3">
    <source>
        <dbReference type="Pfam" id="PF12937"/>
    </source>
</evidence>
<gene>
    <name evidence="5" type="ORF">EWM64_g9378</name>
</gene>
<reference evidence="5 6" key="1">
    <citation type="submission" date="2019-02" db="EMBL/GenBank/DDBJ databases">
        <title>Genome sequencing of the rare red list fungi Hericium alpestre (H. flagellum).</title>
        <authorList>
            <person name="Buettner E."/>
            <person name="Kellner H."/>
        </authorList>
    </citation>
    <scope>NUCLEOTIDE SEQUENCE [LARGE SCALE GENOMIC DNA]</scope>
    <source>
        <strain evidence="5 6">DSM 108284</strain>
    </source>
</reference>
<dbReference type="OrthoDB" id="10257471at2759"/>
<dbReference type="Pfam" id="PF12937">
    <property type="entry name" value="F-box-like"/>
    <property type="match status" value="1"/>
</dbReference>
<dbReference type="AlphaFoldDB" id="A0A4Y9ZM94"/>
<dbReference type="InterPro" id="IPR036047">
    <property type="entry name" value="F-box-like_dom_sf"/>
</dbReference>
<keyword evidence="6" id="KW-1185">Reference proteome</keyword>
<dbReference type="Pfam" id="PF25372">
    <property type="entry name" value="DUF7885"/>
    <property type="match status" value="2"/>
</dbReference>
<dbReference type="CDD" id="cd09917">
    <property type="entry name" value="F-box_SF"/>
    <property type="match status" value="1"/>
</dbReference>
<dbReference type="PANTHER" id="PTHR13382:SF67">
    <property type="entry name" value="SCF E3 UBIQUITIN LIGASE COMPLEX F-BOX PROTEIN POF2"/>
    <property type="match status" value="1"/>
</dbReference>
<feature type="domain" description="F-box/LRR-repeat protein 15-like leucin rich repeat" evidence="4">
    <location>
        <begin position="142"/>
        <end position="300"/>
    </location>
</feature>
<evidence type="ECO:0000256" key="1">
    <source>
        <dbReference type="ARBA" id="ARBA00022786"/>
    </source>
</evidence>
<dbReference type="Gene3D" id="3.80.10.10">
    <property type="entry name" value="Ribonuclease Inhibitor"/>
    <property type="match status" value="3"/>
</dbReference>
<sequence>MVYKLASPAQSTTSLSDDGDEDINHSAFFASSEPAPAQWSRLRILSNATNRSSGHSPASRLPPELLIHILRHLHHPRDIHHSLLVSRAWCSCSVELLWHKPTLPSFSTLVKILRVIGREPHEQSFTYAQFIRRFNFLSLGHDITDQIFARLAQCTRLERLTLVNCNALSDEVLARTVPAFTQLVAIDLSGVTDVSDLTVNAIAKNCHKLQGINLLGCRKLTSESIVALAEGCPMLRRVKLSGVDQLTNEPVSAFAQKTPLLLEIDLHNCKNITDAAVRDLWVHSHHMREMRLSQCIELTDSAFPAPPMSREAPPTEYVFPTLKTMDDFPPLRLKRPYEHLRMLDLTNCANVTDDAIEGIISVSPRIRNLMLAKCSALTDRSVESICKLGKHLHYLHLGHATSITDASVKELARSCQRLRYIDLANCFQLTDMSVFELAALQKLRRIGLVRVNNLTDEAIYALGDRHATLERVHLSYCDQISVMAIHFLLQKLQKLNHLSLTGIPAFRRPELQQFCREPPAEFNSTQRQAFCVYSGDGVEKLRRYLMELFQSITEEINAHATECEDQTAEEEDGYGATFDMEVDDRDDTMDFDGSPVVEDLEPARRATRSTTRAAAVVGPSSSRPNRHSDHLANWAAANAAAV</sequence>
<evidence type="ECO:0000259" key="4">
    <source>
        <dbReference type="Pfam" id="PF25372"/>
    </source>
</evidence>
<dbReference type="SUPFAM" id="SSF52047">
    <property type="entry name" value="RNI-like"/>
    <property type="match status" value="2"/>
</dbReference>
<dbReference type="EMBL" id="SFCI01001970">
    <property type="protein sequence ID" value="TFY74638.1"/>
    <property type="molecule type" value="Genomic_DNA"/>
</dbReference>
<dbReference type="PANTHER" id="PTHR13382">
    <property type="entry name" value="MITOCHONDRIAL ATP SYNTHASE COUPLING FACTOR B"/>
    <property type="match status" value="1"/>
</dbReference>
<dbReference type="SUPFAM" id="SSF81383">
    <property type="entry name" value="F-box domain"/>
    <property type="match status" value="1"/>
</dbReference>
<name>A0A4Y9ZM94_9AGAM</name>
<feature type="region of interest" description="Disordered" evidence="2">
    <location>
        <begin position="603"/>
        <end position="632"/>
    </location>
</feature>
<feature type="domain" description="F-box" evidence="3">
    <location>
        <begin position="59"/>
        <end position="103"/>
    </location>
</feature>
<protein>
    <submittedName>
        <fullName evidence="5">Uncharacterized protein</fullName>
    </submittedName>
</protein>
<dbReference type="InterPro" id="IPR032675">
    <property type="entry name" value="LRR_dom_sf"/>
</dbReference>
<dbReference type="STRING" id="135208.A0A4Y9ZM94"/>
<feature type="non-terminal residue" evidence="5">
    <location>
        <position position="642"/>
    </location>
</feature>
<comment type="caution">
    <text evidence="5">The sequence shown here is derived from an EMBL/GenBank/DDBJ whole genome shotgun (WGS) entry which is preliminary data.</text>
</comment>
<feature type="domain" description="F-box/LRR-repeat protein 15-like leucin rich repeat" evidence="4">
    <location>
        <begin position="390"/>
        <end position="502"/>
    </location>
</feature>
<dbReference type="InterPro" id="IPR050648">
    <property type="entry name" value="F-box_LRR-repeat"/>
</dbReference>
<organism evidence="5 6">
    <name type="scientific">Hericium alpestre</name>
    <dbReference type="NCBI Taxonomy" id="135208"/>
    <lineage>
        <taxon>Eukaryota</taxon>
        <taxon>Fungi</taxon>
        <taxon>Dikarya</taxon>
        <taxon>Basidiomycota</taxon>
        <taxon>Agaricomycotina</taxon>
        <taxon>Agaricomycetes</taxon>
        <taxon>Russulales</taxon>
        <taxon>Hericiaceae</taxon>
        <taxon>Hericium</taxon>
    </lineage>
</organism>
<dbReference type="Proteomes" id="UP000298061">
    <property type="component" value="Unassembled WGS sequence"/>
</dbReference>
<keyword evidence="1" id="KW-0833">Ubl conjugation pathway</keyword>